<reference evidence="1 2" key="1">
    <citation type="submission" date="2024-06" db="EMBL/GenBank/DDBJ databases">
        <title>Genomic Encyclopedia of Type Strains, Phase IV (KMG-IV): sequencing the most valuable type-strain genomes for metagenomic binning, comparative biology and taxonomic classification.</title>
        <authorList>
            <person name="Goeker M."/>
        </authorList>
    </citation>
    <scope>NUCLEOTIDE SEQUENCE [LARGE SCALE GENOMIC DNA]</scope>
    <source>
        <strain evidence="1 2">DSM 29780</strain>
    </source>
</reference>
<sequence length="38" mass="4061">MKDRLETLAIYALLGVLFLGTLASIVVRLGQAFGLIPS</sequence>
<name>A0ABV2J8S3_9HYPH</name>
<proteinExistence type="predicted"/>
<evidence type="ECO:0000313" key="1">
    <source>
        <dbReference type="EMBL" id="MET3616310.1"/>
    </source>
</evidence>
<dbReference type="Proteomes" id="UP001549047">
    <property type="component" value="Unassembled WGS sequence"/>
</dbReference>
<evidence type="ECO:0000313" key="2">
    <source>
        <dbReference type="Proteomes" id="UP001549047"/>
    </source>
</evidence>
<keyword evidence="2" id="KW-1185">Reference proteome</keyword>
<comment type="caution">
    <text evidence="1">The sequence shown here is derived from an EMBL/GenBank/DDBJ whole genome shotgun (WGS) entry which is preliminary data.</text>
</comment>
<dbReference type="EMBL" id="JBEPMB010000018">
    <property type="protein sequence ID" value="MET3616310.1"/>
    <property type="molecule type" value="Genomic_DNA"/>
</dbReference>
<gene>
    <name evidence="1" type="ORF">ABID16_004659</name>
</gene>
<accession>A0ABV2J8S3</accession>
<protein>
    <submittedName>
        <fullName evidence="1">Uncharacterized protein</fullName>
    </submittedName>
</protein>
<organism evidence="1 2">
    <name type="scientific">Rhizobium aquaticum</name>
    <dbReference type="NCBI Taxonomy" id="1549636"/>
    <lineage>
        <taxon>Bacteria</taxon>
        <taxon>Pseudomonadati</taxon>
        <taxon>Pseudomonadota</taxon>
        <taxon>Alphaproteobacteria</taxon>
        <taxon>Hyphomicrobiales</taxon>
        <taxon>Rhizobiaceae</taxon>
        <taxon>Rhizobium/Agrobacterium group</taxon>
        <taxon>Rhizobium</taxon>
    </lineage>
</organism>